<name>A0A7U2F8E4_PHANO</name>
<accession>A0A7U2F8E4</accession>
<evidence type="ECO:0000313" key="2">
    <source>
        <dbReference type="Proteomes" id="UP000663193"/>
    </source>
</evidence>
<organism evidence="1 2">
    <name type="scientific">Phaeosphaeria nodorum (strain SN15 / ATCC MYA-4574 / FGSC 10173)</name>
    <name type="common">Glume blotch fungus</name>
    <name type="synonym">Parastagonospora nodorum</name>
    <dbReference type="NCBI Taxonomy" id="321614"/>
    <lineage>
        <taxon>Eukaryota</taxon>
        <taxon>Fungi</taxon>
        <taxon>Dikarya</taxon>
        <taxon>Ascomycota</taxon>
        <taxon>Pezizomycotina</taxon>
        <taxon>Dothideomycetes</taxon>
        <taxon>Pleosporomycetidae</taxon>
        <taxon>Pleosporales</taxon>
        <taxon>Pleosporineae</taxon>
        <taxon>Phaeosphaeriaceae</taxon>
        <taxon>Parastagonospora</taxon>
    </lineage>
</organism>
<proteinExistence type="predicted"/>
<protein>
    <submittedName>
        <fullName evidence="1">Uncharacterized protein</fullName>
    </submittedName>
</protein>
<dbReference type="EMBL" id="CP069032">
    <property type="protein sequence ID" value="QRD00283.1"/>
    <property type="molecule type" value="Genomic_DNA"/>
</dbReference>
<dbReference type="Proteomes" id="UP000663193">
    <property type="component" value="Chromosome 10"/>
</dbReference>
<evidence type="ECO:0000313" key="1">
    <source>
        <dbReference type="EMBL" id="QRD00283.1"/>
    </source>
</evidence>
<dbReference type="VEuPathDB" id="FungiDB:JI435_414950"/>
<sequence>MAALPHTKWDEGQRRARKKEQELLIPNYCPRLLGRHLEMGNGQSRAARYSVALAQQRWQTVTRSAVSFATYHYQSYPRLRSIGVFLDNFVRHGKIPHRALLRPWVDM</sequence>
<dbReference type="AlphaFoldDB" id="A0A7U2F8E4"/>
<reference evidence="2" key="1">
    <citation type="journal article" date="2021" name="BMC Genomics">
        <title>Chromosome-level genome assembly and manually-curated proteome of model necrotroph Parastagonospora nodorum Sn15 reveals a genome-wide trove of candidate effector homologs, and redundancy of virulence-related functions within an accessory chromosome.</title>
        <authorList>
            <person name="Bertazzoni S."/>
            <person name="Jones D.A.B."/>
            <person name="Phan H.T."/>
            <person name="Tan K.-C."/>
            <person name="Hane J.K."/>
        </authorList>
    </citation>
    <scope>NUCLEOTIDE SEQUENCE [LARGE SCALE GENOMIC DNA]</scope>
    <source>
        <strain evidence="2">SN15 / ATCC MYA-4574 / FGSC 10173)</strain>
    </source>
</reference>
<gene>
    <name evidence="1" type="ORF">JI435_414950</name>
</gene>
<keyword evidence="2" id="KW-1185">Reference proteome</keyword>